<feature type="transmembrane region" description="Helical" evidence="1">
    <location>
        <begin position="69"/>
        <end position="88"/>
    </location>
</feature>
<keyword evidence="1" id="KW-0472">Membrane</keyword>
<protein>
    <submittedName>
        <fullName evidence="2">Uncharacterized protein</fullName>
    </submittedName>
</protein>
<proteinExistence type="predicted"/>
<reference evidence="2" key="1">
    <citation type="submission" date="2020-02" db="EMBL/GenBank/DDBJ databases">
        <authorList>
            <person name="Meier V. D."/>
        </authorList>
    </citation>
    <scope>NUCLEOTIDE SEQUENCE</scope>
    <source>
        <strain evidence="2">AVDCRST_MAG34</strain>
    </source>
</reference>
<keyword evidence="1" id="KW-0812">Transmembrane</keyword>
<evidence type="ECO:0000256" key="1">
    <source>
        <dbReference type="SAM" id="Phobius"/>
    </source>
</evidence>
<evidence type="ECO:0000313" key="2">
    <source>
        <dbReference type="EMBL" id="CAA9347317.1"/>
    </source>
</evidence>
<accession>A0A6J4M2V7</accession>
<dbReference type="AlphaFoldDB" id="A0A6J4M2V7"/>
<feature type="transmembrane region" description="Helical" evidence="1">
    <location>
        <begin position="6"/>
        <end position="26"/>
    </location>
</feature>
<keyword evidence="1" id="KW-1133">Transmembrane helix</keyword>
<sequence length="104" mass="10982">MPEEPLPLTVPGVIAGANLIAMLVVAGMGDRKGRGSAVLLGALSLLWFLTNKPMEGSVLVSLSETHGVVMADLVGLTGLGLAAWRLLLWRRARPAGRGLRRSRT</sequence>
<organism evidence="2">
    <name type="scientific">uncultured Nocardioidaceae bacterium</name>
    <dbReference type="NCBI Taxonomy" id="253824"/>
    <lineage>
        <taxon>Bacteria</taxon>
        <taxon>Bacillati</taxon>
        <taxon>Actinomycetota</taxon>
        <taxon>Actinomycetes</taxon>
        <taxon>Propionibacteriales</taxon>
        <taxon>Nocardioidaceae</taxon>
        <taxon>environmental samples</taxon>
    </lineage>
</organism>
<dbReference type="EMBL" id="CADCUI010000030">
    <property type="protein sequence ID" value="CAA9347317.1"/>
    <property type="molecule type" value="Genomic_DNA"/>
</dbReference>
<gene>
    <name evidence="2" type="ORF">AVDCRST_MAG34-1334</name>
</gene>
<name>A0A6J4M2V7_9ACTN</name>
<feature type="transmembrane region" description="Helical" evidence="1">
    <location>
        <begin position="33"/>
        <end position="49"/>
    </location>
</feature>